<organism evidence="2 3">
    <name type="scientific">Candidatus Methylumidiphilus alinenensis</name>
    <dbReference type="NCBI Taxonomy" id="2202197"/>
    <lineage>
        <taxon>Bacteria</taxon>
        <taxon>Pseudomonadati</taxon>
        <taxon>Pseudomonadota</taxon>
        <taxon>Gammaproteobacteria</taxon>
        <taxon>Methylococcales</taxon>
        <taxon>Candidatus Methylumidiphilus</taxon>
    </lineage>
</organism>
<evidence type="ECO:0000313" key="3">
    <source>
        <dbReference type="Proteomes" id="UP000249396"/>
    </source>
</evidence>
<protein>
    <submittedName>
        <fullName evidence="2">Transposase</fullName>
    </submittedName>
</protein>
<dbReference type="SUPFAM" id="SSF143422">
    <property type="entry name" value="Transposase IS200-like"/>
    <property type="match status" value="1"/>
</dbReference>
<proteinExistence type="predicted"/>
<dbReference type="PANTHER" id="PTHR36966:SF1">
    <property type="entry name" value="REP-ASSOCIATED TYROSINE TRANSPOSASE"/>
    <property type="match status" value="1"/>
</dbReference>
<dbReference type="NCBIfam" id="NF047646">
    <property type="entry name" value="REP_Tyr_transpos"/>
    <property type="match status" value="1"/>
</dbReference>
<gene>
    <name evidence="2" type="ORF">DM484_20555</name>
</gene>
<dbReference type="InterPro" id="IPR036515">
    <property type="entry name" value="Transposase_17_sf"/>
</dbReference>
<dbReference type="InterPro" id="IPR002686">
    <property type="entry name" value="Transposase_17"/>
</dbReference>
<dbReference type="Proteomes" id="UP000249396">
    <property type="component" value="Unassembled WGS sequence"/>
</dbReference>
<evidence type="ECO:0000259" key="1">
    <source>
        <dbReference type="SMART" id="SM01321"/>
    </source>
</evidence>
<name>A0A2W4QRK7_9GAMM</name>
<sequence>MGRSRYVITEPSKPHFLTCTVMEWLPVFTRPATVQIILDSWQYLRENDGLRLYGYVVLENHLHFIAQAQRLDLCAKRFKSFTARKIIDYLEQKQVQQILQRLSFSKRAHKEDREHQFWQEGTHAELILSETMMREKLDYIHSNPVKRGYMDKAEDWRYSSARNYAGQAGLIAIDAWN</sequence>
<dbReference type="AlphaFoldDB" id="A0A2W4QRK7"/>
<comment type="caution">
    <text evidence="2">The sequence shown here is derived from an EMBL/GenBank/DDBJ whole genome shotgun (WGS) entry which is preliminary data.</text>
</comment>
<dbReference type="SMART" id="SM01321">
    <property type="entry name" value="Y1_Tnp"/>
    <property type="match status" value="1"/>
</dbReference>
<dbReference type="GO" id="GO:0006313">
    <property type="term" value="P:DNA transposition"/>
    <property type="evidence" value="ECO:0007669"/>
    <property type="project" value="InterPro"/>
</dbReference>
<dbReference type="GO" id="GO:0043565">
    <property type="term" value="F:sequence-specific DNA binding"/>
    <property type="evidence" value="ECO:0007669"/>
    <property type="project" value="TreeGrafter"/>
</dbReference>
<dbReference type="PANTHER" id="PTHR36966">
    <property type="entry name" value="REP-ASSOCIATED TYROSINE TRANSPOSASE"/>
    <property type="match status" value="1"/>
</dbReference>
<dbReference type="Gene3D" id="3.30.70.1290">
    <property type="entry name" value="Transposase IS200-like"/>
    <property type="match status" value="1"/>
</dbReference>
<feature type="domain" description="Transposase IS200-like" evidence="1">
    <location>
        <begin position="10"/>
        <end position="143"/>
    </location>
</feature>
<dbReference type="EMBL" id="QJPH01000414">
    <property type="protein sequence ID" value="PZN74735.1"/>
    <property type="molecule type" value="Genomic_DNA"/>
</dbReference>
<dbReference type="GO" id="GO:0004803">
    <property type="term" value="F:transposase activity"/>
    <property type="evidence" value="ECO:0007669"/>
    <property type="project" value="InterPro"/>
</dbReference>
<accession>A0A2W4QRK7</accession>
<evidence type="ECO:0000313" key="2">
    <source>
        <dbReference type="EMBL" id="PZN74735.1"/>
    </source>
</evidence>
<reference evidence="2 3" key="1">
    <citation type="journal article" date="2018" name="Aquat. Microb. Ecol.">
        <title>Gammaproteobacterial methanotrophs dominate.</title>
        <authorList>
            <person name="Rissanen A.J."/>
            <person name="Saarenheimo J."/>
            <person name="Tiirola M."/>
            <person name="Peura S."/>
            <person name="Aalto S.L."/>
            <person name="Karvinen A."/>
            <person name="Nykanen H."/>
        </authorList>
    </citation>
    <scope>NUCLEOTIDE SEQUENCE [LARGE SCALE GENOMIC DNA]</scope>
    <source>
        <strain evidence="2">AMbin10</strain>
    </source>
</reference>
<dbReference type="InterPro" id="IPR052715">
    <property type="entry name" value="RAYT_transposase"/>
</dbReference>